<evidence type="ECO:0000259" key="1">
    <source>
        <dbReference type="PROSITE" id="PS50206"/>
    </source>
</evidence>
<organism evidence="2 3">
    <name type="scientific">Lacibacter sediminis</name>
    <dbReference type="NCBI Taxonomy" id="2760713"/>
    <lineage>
        <taxon>Bacteria</taxon>
        <taxon>Pseudomonadati</taxon>
        <taxon>Bacteroidota</taxon>
        <taxon>Chitinophagia</taxon>
        <taxon>Chitinophagales</taxon>
        <taxon>Chitinophagaceae</taxon>
        <taxon>Lacibacter</taxon>
    </lineage>
</organism>
<name>A0A7G5XG02_9BACT</name>
<protein>
    <submittedName>
        <fullName evidence="2">Rhodanese-like domain-containing protein</fullName>
    </submittedName>
</protein>
<proteinExistence type="predicted"/>
<dbReference type="AlphaFoldDB" id="A0A7G5XG02"/>
<dbReference type="RefSeq" id="WP_182802667.1">
    <property type="nucleotide sequence ID" value="NZ_CP060007.1"/>
</dbReference>
<evidence type="ECO:0000313" key="3">
    <source>
        <dbReference type="Proteomes" id="UP000515344"/>
    </source>
</evidence>
<dbReference type="SMART" id="SM00450">
    <property type="entry name" value="RHOD"/>
    <property type="match status" value="1"/>
</dbReference>
<evidence type="ECO:0000313" key="2">
    <source>
        <dbReference type="EMBL" id="QNA44405.1"/>
    </source>
</evidence>
<dbReference type="EMBL" id="CP060007">
    <property type="protein sequence ID" value="QNA44405.1"/>
    <property type="molecule type" value="Genomic_DNA"/>
</dbReference>
<dbReference type="PANTHER" id="PTHR43031:SF1">
    <property type="entry name" value="PYRIDINE NUCLEOTIDE-DISULPHIDE OXIDOREDUCTASE"/>
    <property type="match status" value="1"/>
</dbReference>
<dbReference type="Proteomes" id="UP000515344">
    <property type="component" value="Chromosome"/>
</dbReference>
<feature type="domain" description="Rhodanese" evidence="1">
    <location>
        <begin position="8"/>
        <end position="89"/>
    </location>
</feature>
<dbReference type="SUPFAM" id="SSF52821">
    <property type="entry name" value="Rhodanese/Cell cycle control phosphatase"/>
    <property type="match status" value="1"/>
</dbReference>
<dbReference type="CDD" id="cd00158">
    <property type="entry name" value="RHOD"/>
    <property type="match status" value="1"/>
</dbReference>
<dbReference type="InterPro" id="IPR036873">
    <property type="entry name" value="Rhodanese-like_dom_sf"/>
</dbReference>
<dbReference type="KEGG" id="lacs:H4075_20460"/>
<dbReference type="PANTHER" id="PTHR43031">
    <property type="entry name" value="FAD-DEPENDENT OXIDOREDUCTASE"/>
    <property type="match status" value="1"/>
</dbReference>
<dbReference type="Pfam" id="PF00581">
    <property type="entry name" value="Rhodanese"/>
    <property type="match status" value="1"/>
</dbReference>
<dbReference type="Gene3D" id="3.40.250.10">
    <property type="entry name" value="Rhodanese-like domain"/>
    <property type="match status" value="1"/>
</dbReference>
<dbReference type="InterPro" id="IPR050229">
    <property type="entry name" value="GlpE_sulfurtransferase"/>
</dbReference>
<sequence length="94" mass="10539">MNLKEIVQNPQTTFVDVRSREEFADGHFPGAKNIPLSEITSRVEELKASNNPVVLYCRSGARSMNAYFLLKQLGLENVHNAGGMYDLLTLKNLN</sequence>
<dbReference type="PROSITE" id="PS50206">
    <property type="entry name" value="RHODANESE_3"/>
    <property type="match status" value="1"/>
</dbReference>
<accession>A0A7G5XG02</accession>
<reference evidence="3" key="1">
    <citation type="submission" date="2020-08" db="EMBL/GenBank/DDBJ databases">
        <title>Lacibacter sp. S13-6-6 genome sequencing.</title>
        <authorList>
            <person name="Jin L."/>
        </authorList>
    </citation>
    <scope>NUCLEOTIDE SEQUENCE [LARGE SCALE GENOMIC DNA]</scope>
    <source>
        <strain evidence="3">S13-6-6</strain>
    </source>
</reference>
<keyword evidence="3" id="KW-1185">Reference proteome</keyword>
<dbReference type="InterPro" id="IPR001763">
    <property type="entry name" value="Rhodanese-like_dom"/>
</dbReference>
<gene>
    <name evidence="2" type="ORF">H4075_20460</name>
</gene>